<evidence type="ECO:0000313" key="14">
    <source>
        <dbReference type="Proteomes" id="UP000193642"/>
    </source>
</evidence>
<gene>
    <name evidence="13" type="ORF">BCR33DRAFT_693390</name>
</gene>
<accession>A0A1Y2D1H3</accession>
<keyword evidence="11" id="KW-0496">Mitochondrion</keyword>
<evidence type="ECO:0000256" key="7">
    <source>
        <dbReference type="ARBA" id="ARBA00022946"/>
    </source>
</evidence>
<keyword evidence="8" id="KW-0560">Oxidoreductase</keyword>
<evidence type="ECO:0000256" key="5">
    <source>
        <dbReference type="ARBA" id="ARBA00022448"/>
    </source>
</evidence>
<dbReference type="NCBIfam" id="TIGR03422">
    <property type="entry name" value="mito_frataxin"/>
    <property type="match status" value="1"/>
</dbReference>
<proteinExistence type="inferred from homology"/>
<dbReference type="STRING" id="329046.A0A1Y2D1H3"/>
<dbReference type="EC" id="1.16.3.1" evidence="3"/>
<dbReference type="Pfam" id="PF01491">
    <property type="entry name" value="Frataxin_Cyay"/>
    <property type="match status" value="1"/>
</dbReference>
<dbReference type="GO" id="GO:0034986">
    <property type="term" value="F:iron chaperone activity"/>
    <property type="evidence" value="ECO:0007669"/>
    <property type="project" value="TreeGrafter"/>
</dbReference>
<dbReference type="GO" id="GO:0006879">
    <property type="term" value="P:intracellular iron ion homeostasis"/>
    <property type="evidence" value="ECO:0007669"/>
    <property type="project" value="UniProtKB-KW"/>
</dbReference>
<dbReference type="GO" id="GO:0051537">
    <property type="term" value="F:2 iron, 2 sulfur cluster binding"/>
    <property type="evidence" value="ECO:0007669"/>
    <property type="project" value="TreeGrafter"/>
</dbReference>
<reference evidence="13 14" key="1">
    <citation type="submission" date="2016-07" db="EMBL/GenBank/DDBJ databases">
        <title>Pervasive Adenine N6-methylation of Active Genes in Fungi.</title>
        <authorList>
            <consortium name="DOE Joint Genome Institute"/>
            <person name="Mondo S.J."/>
            <person name="Dannebaum R.O."/>
            <person name="Kuo R.C."/>
            <person name="Labutti K."/>
            <person name="Haridas S."/>
            <person name="Kuo A."/>
            <person name="Salamov A."/>
            <person name="Ahrendt S.R."/>
            <person name="Lipzen A."/>
            <person name="Sullivan W."/>
            <person name="Andreopoulos W.B."/>
            <person name="Clum A."/>
            <person name="Lindquist E."/>
            <person name="Daum C."/>
            <person name="Ramamoorthy G.K."/>
            <person name="Gryganskyi A."/>
            <person name="Culley D."/>
            <person name="Magnuson J.K."/>
            <person name="James T.Y."/>
            <person name="O'Malley M.A."/>
            <person name="Stajich J.E."/>
            <person name="Spatafora J.W."/>
            <person name="Visel A."/>
            <person name="Grigoriev I.V."/>
        </authorList>
    </citation>
    <scope>NUCLEOTIDE SEQUENCE [LARGE SCALE GENOMIC DNA]</scope>
    <source>
        <strain evidence="13 14">JEL800</strain>
    </source>
</reference>
<evidence type="ECO:0000256" key="11">
    <source>
        <dbReference type="ARBA" id="ARBA00023128"/>
    </source>
</evidence>
<dbReference type="EMBL" id="MCGO01000002">
    <property type="protein sequence ID" value="ORY52964.1"/>
    <property type="molecule type" value="Genomic_DNA"/>
</dbReference>
<dbReference type="PROSITE" id="PS01344">
    <property type="entry name" value="FRATAXIN_1"/>
    <property type="match status" value="1"/>
</dbReference>
<dbReference type="AlphaFoldDB" id="A0A1Y2D1H3"/>
<organism evidence="13 14">
    <name type="scientific">Rhizoclosmatium globosum</name>
    <dbReference type="NCBI Taxonomy" id="329046"/>
    <lineage>
        <taxon>Eukaryota</taxon>
        <taxon>Fungi</taxon>
        <taxon>Fungi incertae sedis</taxon>
        <taxon>Chytridiomycota</taxon>
        <taxon>Chytridiomycota incertae sedis</taxon>
        <taxon>Chytridiomycetes</taxon>
        <taxon>Chytridiales</taxon>
        <taxon>Chytriomycetaceae</taxon>
        <taxon>Rhizoclosmatium</taxon>
    </lineage>
</organism>
<sequence>MFSILRNPLVRQASSIRSRFYSAAATDEASRRFHEVADIRMQTLLDDFDAIGEKCDAPGFDVVYSSGVLTFNTGIAGTYVINKQPPNKQIWLSSPISGPKRFDHLNGNWIDSKKTDKLEELLETELKTIFKGIDVTITK</sequence>
<evidence type="ECO:0000256" key="2">
    <source>
        <dbReference type="ARBA" id="ARBA00008183"/>
    </source>
</evidence>
<dbReference type="PANTHER" id="PTHR16821">
    <property type="entry name" value="FRATAXIN"/>
    <property type="match status" value="1"/>
</dbReference>
<dbReference type="InterPro" id="IPR017789">
    <property type="entry name" value="Frataxin"/>
</dbReference>
<comment type="caution">
    <text evidence="13">The sequence shown here is derived from an EMBL/GenBank/DDBJ whole genome shotgun (WGS) entry which is preliminary data.</text>
</comment>
<evidence type="ECO:0000256" key="3">
    <source>
        <dbReference type="ARBA" id="ARBA00013107"/>
    </source>
</evidence>
<dbReference type="GO" id="GO:0008198">
    <property type="term" value="F:ferrous iron binding"/>
    <property type="evidence" value="ECO:0007669"/>
    <property type="project" value="TreeGrafter"/>
</dbReference>
<keyword evidence="4" id="KW-0409">Iron storage</keyword>
<dbReference type="InterPro" id="IPR002908">
    <property type="entry name" value="Frataxin/CyaY"/>
</dbReference>
<evidence type="ECO:0000313" key="13">
    <source>
        <dbReference type="EMBL" id="ORY52964.1"/>
    </source>
</evidence>
<dbReference type="GO" id="GO:0004322">
    <property type="term" value="F:ferroxidase activity"/>
    <property type="evidence" value="ECO:0007669"/>
    <property type="project" value="UniProtKB-EC"/>
</dbReference>
<dbReference type="PROSITE" id="PS50810">
    <property type="entry name" value="FRATAXIN_2"/>
    <property type="match status" value="1"/>
</dbReference>
<evidence type="ECO:0000256" key="10">
    <source>
        <dbReference type="ARBA" id="ARBA00023065"/>
    </source>
</evidence>
<dbReference type="InterPro" id="IPR020895">
    <property type="entry name" value="Frataxin_CS"/>
</dbReference>
<dbReference type="GO" id="GO:0008199">
    <property type="term" value="F:ferric iron binding"/>
    <property type="evidence" value="ECO:0007669"/>
    <property type="project" value="InterPro"/>
</dbReference>
<evidence type="ECO:0000256" key="6">
    <source>
        <dbReference type="ARBA" id="ARBA00022496"/>
    </source>
</evidence>
<dbReference type="NCBIfam" id="TIGR03421">
    <property type="entry name" value="FeS_CyaY"/>
    <property type="match status" value="1"/>
</dbReference>
<comment type="catalytic activity">
    <reaction evidence="12">
        <text>4 Fe(2+) + O2 + 4 H(+) = 4 Fe(3+) + 2 H2O</text>
        <dbReference type="Rhea" id="RHEA:11148"/>
        <dbReference type="ChEBI" id="CHEBI:15377"/>
        <dbReference type="ChEBI" id="CHEBI:15378"/>
        <dbReference type="ChEBI" id="CHEBI:15379"/>
        <dbReference type="ChEBI" id="CHEBI:29033"/>
        <dbReference type="ChEBI" id="CHEBI:29034"/>
        <dbReference type="EC" id="1.16.3.1"/>
    </reaction>
</comment>
<evidence type="ECO:0000256" key="1">
    <source>
        <dbReference type="ARBA" id="ARBA00004173"/>
    </source>
</evidence>
<evidence type="ECO:0000256" key="9">
    <source>
        <dbReference type="ARBA" id="ARBA00023004"/>
    </source>
</evidence>
<dbReference type="SUPFAM" id="SSF55387">
    <property type="entry name" value="Frataxin/Nqo15-like"/>
    <property type="match status" value="1"/>
</dbReference>
<dbReference type="PANTHER" id="PTHR16821:SF2">
    <property type="entry name" value="FRATAXIN, MITOCHONDRIAL"/>
    <property type="match status" value="1"/>
</dbReference>
<dbReference type="GO" id="GO:0016226">
    <property type="term" value="P:iron-sulfur cluster assembly"/>
    <property type="evidence" value="ECO:0007669"/>
    <property type="project" value="InterPro"/>
</dbReference>
<comment type="subcellular location">
    <subcellularLocation>
        <location evidence="1">Mitochondrion</location>
    </subcellularLocation>
</comment>
<evidence type="ECO:0000256" key="12">
    <source>
        <dbReference type="ARBA" id="ARBA00047990"/>
    </source>
</evidence>
<dbReference type="OrthoDB" id="1897642at2759"/>
<keyword evidence="10" id="KW-0406">Ion transport</keyword>
<dbReference type="Proteomes" id="UP000193642">
    <property type="component" value="Unassembled WGS sequence"/>
</dbReference>
<comment type="similarity">
    <text evidence="2">Belongs to the frataxin family.</text>
</comment>
<dbReference type="GO" id="GO:0006826">
    <property type="term" value="P:iron ion transport"/>
    <property type="evidence" value="ECO:0007669"/>
    <property type="project" value="UniProtKB-KW"/>
</dbReference>
<evidence type="ECO:0000256" key="4">
    <source>
        <dbReference type="ARBA" id="ARBA00022434"/>
    </source>
</evidence>
<keyword evidence="9" id="KW-0408">Iron</keyword>
<keyword evidence="5" id="KW-0813">Transport</keyword>
<keyword evidence="7" id="KW-0809">Transit peptide</keyword>
<protein>
    <recommendedName>
        <fullName evidence="3">ferroxidase</fullName>
        <ecNumber evidence="3">1.16.3.1</ecNumber>
    </recommendedName>
</protein>
<name>A0A1Y2D1H3_9FUNG</name>
<dbReference type="Gene3D" id="3.30.920.10">
    <property type="entry name" value="Frataxin/CyaY"/>
    <property type="match status" value="1"/>
</dbReference>
<keyword evidence="14" id="KW-1185">Reference proteome</keyword>
<keyword evidence="6" id="KW-0410">Iron transport</keyword>
<dbReference type="InterPro" id="IPR036524">
    <property type="entry name" value="Frataxin/CyaY_sf"/>
</dbReference>
<dbReference type="SMART" id="SM01219">
    <property type="entry name" value="Frataxin_Cyay"/>
    <property type="match status" value="1"/>
</dbReference>
<dbReference type="GO" id="GO:0005739">
    <property type="term" value="C:mitochondrion"/>
    <property type="evidence" value="ECO:0007669"/>
    <property type="project" value="UniProtKB-SubCell"/>
</dbReference>
<evidence type="ECO:0000256" key="8">
    <source>
        <dbReference type="ARBA" id="ARBA00023002"/>
    </source>
</evidence>